<dbReference type="Gene3D" id="1.10.287.1060">
    <property type="entry name" value="ESAT-6-like"/>
    <property type="match status" value="1"/>
</dbReference>
<dbReference type="Pfam" id="PF03357">
    <property type="entry name" value="Snf7"/>
    <property type="match status" value="1"/>
</dbReference>
<protein>
    <submittedName>
        <fullName evidence="7">Snf7-domain-containing protein</fullName>
    </submittedName>
</protein>
<dbReference type="Proteomes" id="UP000268093">
    <property type="component" value="Unassembled WGS sequence"/>
</dbReference>
<reference evidence="7 8" key="1">
    <citation type="journal article" date="2018" name="New Phytol.">
        <title>Phylogenomics of Endogonaceae and evolution of mycorrhizas within Mucoromycota.</title>
        <authorList>
            <person name="Chang Y."/>
            <person name="Desiro A."/>
            <person name="Na H."/>
            <person name="Sandor L."/>
            <person name="Lipzen A."/>
            <person name="Clum A."/>
            <person name="Barry K."/>
            <person name="Grigoriev I.V."/>
            <person name="Martin F.M."/>
            <person name="Stajich J.E."/>
            <person name="Smith M.E."/>
            <person name="Bonito G."/>
            <person name="Spatafora J.W."/>
        </authorList>
    </citation>
    <scope>NUCLEOTIDE SEQUENCE [LARGE SCALE GENOMIC DNA]</scope>
    <source>
        <strain evidence="7 8">GMNB39</strain>
    </source>
</reference>
<evidence type="ECO:0000256" key="5">
    <source>
        <dbReference type="ARBA" id="ARBA00022927"/>
    </source>
</evidence>
<evidence type="ECO:0000256" key="3">
    <source>
        <dbReference type="ARBA" id="ARBA00022448"/>
    </source>
</evidence>
<evidence type="ECO:0000313" key="7">
    <source>
        <dbReference type="EMBL" id="RUP46269.1"/>
    </source>
</evidence>
<organism evidence="7 8">
    <name type="scientific">Jimgerdemannia flammicorona</name>
    <dbReference type="NCBI Taxonomy" id="994334"/>
    <lineage>
        <taxon>Eukaryota</taxon>
        <taxon>Fungi</taxon>
        <taxon>Fungi incertae sedis</taxon>
        <taxon>Mucoromycota</taxon>
        <taxon>Mucoromycotina</taxon>
        <taxon>Endogonomycetes</taxon>
        <taxon>Endogonales</taxon>
        <taxon>Endogonaceae</taxon>
        <taxon>Jimgerdemannia</taxon>
    </lineage>
</organism>
<dbReference type="GO" id="GO:0000815">
    <property type="term" value="C:ESCRT III complex"/>
    <property type="evidence" value="ECO:0007669"/>
    <property type="project" value="TreeGrafter"/>
</dbReference>
<dbReference type="OrthoDB" id="441172at2759"/>
<keyword evidence="6" id="KW-0472">Membrane</keyword>
<comment type="similarity">
    <text evidence="2">Belongs to the SNF7 family.</text>
</comment>
<comment type="subcellular location">
    <subcellularLocation>
        <location evidence="1">Endosome membrane</location>
    </subcellularLocation>
</comment>
<comment type="caution">
    <text evidence="7">The sequence shown here is derived from an EMBL/GenBank/DDBJ whole genome shotgun (WGS) entry which is preliminary data.</text>
</comment>
<dbReference type="AlphaFoldDB" id="A0A433D620"/>
<gene>
    <name evidence="7" type="ORF">BC936DRAFT_147150</name>
</gene>
<evidence type="ECO:0000256" key="1">
    <source>
        <dbReference type="ARBA" id="ARBA00004608"/>
    </source>
</evidence>
<dbReference type="EMBL" id="RBNI01006074">
    <property type="protein sequence ID" value="RUP46269.1"/>
    <property type="molecule type" value="Genomic_DNA"/>
</dbReference>
<keyword evidence="4" id="KW-0967">Endosome</keyword>
<keyword evidence="5" id="KW-0653">Protein transport</keyword>
<keyword evidence="3" id="KW-0813">Transport</keyword>
<evidence type="ECO:0000313" key="8">
    <source>
        <dbReference type="Proteomes" id="UP000268093"/>
    </source>
</evidence>
<evidence type="ECO:0000256" key="4">
    <source>
        <dbReference type="ARBA" id="ARBA00022753"/>
    </source>
</evidence>
<sequence length="233" mass="26205">MFKFFSRKPAAAKITSQDKAILDLKVQRDKLKQYNKKVNSLSDLSERIRVVCDKEVEIAKKHLAAGDKKKALLALKKKKYQETLLERTNAQLINLEEMTNSIEFALVEKQVFDGLKAGNNVLKEIQNEMSLEAVEKLMDETADAIAYQNVGWIWGCPEISELLSGKITAEDEEDVLQELEQLQQLEIAEQLPVVPETKLPGVQERDVVKPVTVADLPEVPMSEPAGELSRISC</sequence>
<dbReference type="GO" id="GO:0006900">
    <property type="term" value="P:vesicle budding from membrane"/>
    <property type="evidence" value="ECO:0007669"/>
    <property type="project" value="TreeGrafter"/>
</dbReference>
<dbReference type="PANTHER" id="PTHR22761">
    <property type="entry name" value="CHARGED MULTIVESICULAR BODY PROTEIN"/>
    <property type="match status" value="1"/>
</dbReference>
<name>A0A433D620_9FUNG</name>
<dbReference type="GO" id="GO:0032511">
    <property type="term" value="P:late endosome to vacuole transport via multivesicular body sorting pathway"/>
    <property type="evidence" value="ECO:0007669"/>
    <property type="project" value="TreeGrafter"/>
</dbReference>
<dbReference type="InterPro" id="IPR005024">
    <property type="entry name" value="Snf7_fam"/>
</dbReference>
<dbReference type="GO" id="GO:0015031">
    <property type="term" value="P:protein transport"/>
    <property type="evidence" value="ECO:0007669"/>
    <property type="project" value="UniProtKB-KW"/>
</dbReference>
<keyword evidence="8" id="KW-1185">Reference proteome</keyword>
<accession>A0A433D620</accession>
<dbReference type="GO" id="GO:0005771">
    <property type="term" value="C:multivesicular body"/>
    <property type="evidence" value="ECO:0007669"/>
    <property type="project" value="TreeGrafter"/>
</dbReference>
<evidence type="ECO:0000256" key="2">
    <source>
        <dbReference type="ARBA" id="ARBA00006190"/>
    </source>
</evidence>
<proteinExistence type="inferred from homology"/>
<evidence type="ECO:0000256" key="6">
    <source>
        <dbReference type="ARBA" id="ARBA00023136"/>
    </source>
</evidence>
<dbReference type="PANTHER" id="PTHR22761:SF5">
    <property type="entry name" value="CHARGED MULTIVESICULAR BODY PROTEIN 6"/>
    <property type="match status" value="1"/>
</dbReference>